<dbReference type="AlphaFoldDB" id="A0A494X680"/>
<evidence type="ECO:0000256" key="2">
    <source>
        <dbReference type="ARBA" id="ARBA00023125"/>
    </source>
</evidence>
<name>A0A494X680_9BURK</name>
<dbReference type="Pfam" id="PF06445">
    <property type="entry name" value="GyrI-like"/>
    <property type="match status" value="1"/>
</dbReference>
<dbReference type="OrthoDB" id="282744at2"/>
<evidence type="ECO:0000256" key="3">
    <source>
        <dbReference type="ARBA" id="ARBA00023163"/>
    </source>
</evidence>
<dbReference type="Proteomes" id="UP000280434">
    <property type="component" value="Unassembled WGS sequence"/>
</dbReference>
<dbReference type="PROSITE" id="PS00041">
    <property type="entry name" value="HTH_ARAC_FAMILY_1"/>
    <property type="match status" value="1"/>
</dbReference>
<evidence type="ECO:0000259" key="4">
    <source>
        <dbReference type="PROSITE" id="PS01124"/>
    </source>
</evidence>
<dbReference type="SMART" id="SM00342">
    <property type="entry name" value="HTH_ARAC"/>
    <property type="match status" value="1"/>
</dbReference>
<dbReference type="SUPFAM" id="SSF46689">
    <property type="entry name" value="Homeodomain-like"/>
    <property type="match status" value="2"/>
</dbReference>
<dbReference type="EMBL" id="RBZV01000008">
    <property type="protein sequence ID" value="RKP45910.1"/>
    <property type="molecule type" value="Genomic_DNA"/>
</dbReference>
<sequence length="286" mass="31478">MNAVARALWFIETRLADVLSFDEIAEAGCVSRFHLSRAFGAATGCSVMGYVRRRRLSVAARALADGAADILSVALDAGYGSHEAFTRAFREQFGLTPEAVRRQRHLENIGLMEPMNMERTFIDDLEPPRFVDGPALLIAGLSERYTGDTSAGIPAQWQRFVPYIDKVPGQVGQTSYGVCCNADGAGSFDYVCGVEVSDFANVPEPLVRLRIPAQRYAVFVHRGHIAAIRNTLNTIWNRWLPASGIQVADAPDFERYDERFDPCTGMGEVEFWLPVQGEVGNAAPTE</sequence>
<proteinExistence type="predicted"/>
<evidence type="ECO:0000256" key="1">
    <source>
        <dbReference type="ARBA" id="ARBA00023015"/>
    </source>
</evidence>
<dbReference type="PANTHER" id="PTHR47504">
    <property type="entry name" value="RIGHT ORIGIN-BINDING PROTEIN"/>
    <property type="match status" value="1"/>
</dbReference>
<comment type="caution">
    <text evidence="5">The sequence shown here is derived from an EMBL/GenBank/DDBJ whole genome shotgun (WGS) entry which is preliminary data.</text>
</comment>
<dbReference type="InterPro" id="IPR020449">
    <property type="entry name" value="Tscrpt_reg_AraC-type_HTH"/>
</dbReference>
<dbReference type="InterPro" id="IPR009057">
    <property type="entry name" value="Homeodomain-like_sf"/>
</dbReference>
<reference evidence="5 6" key="1">
    <citation type="submission" date="2018-10" db="EMBL/GenBank/DDBJ databases">
        <title>Paraburkholderia sp. 7MK8-2, isolated from soil.</title>
        <authorList>
            <person name="Gao Z.-H."/>
            <person name="Qiu L.-H."/>
        </authorList>
    </citation>
    <scope>NUCLEOTIDE SEQUENCE [LARGE SCALE GENOMIC DNA]</scope>
    <source>
        <strain evidence="5 6">7MK8-2</strain>
    </source>
</reference>
<dbReference type="GO" id="GO:0043565">
    <property type="term" value="F:sequence-specific DNA binding"/>
    <property type="evidence" value="ECO:0007669"/>
    <property type="project" value="InterPro"/>
</dbReference>
<dbReference type="SUPFAM" id="SSF55136">
    <property type="entry name" value="Probable bacterial effector-binding domain"/>
    <property type="match status" value="1"/>
</dbReference>
<keyword evidence="1" id="KW-0805">Transcription regulation</keyword>
<dbReference type="PRINTS" id="PR00032">
    <property type="entry name" value="HTHARAC"/>
</dbReference>
<protein>
    <submittedName>
        <fullName evidence="5">AraC family transcriptional regulator</fullName>
    </submittedName>
</protein>
<dbReference type="InterPro" id="IPR011256">
    <property type="entry name" value="Reg_factor_effector_dom_sf"/>
</dbReference>
<organism evidence="5 6">
    <name type="scientific">Trinickia fusca</name>
    <dbReference type="NCBI Taxonomy" id="2419777"/>
    <lineage>
        <taxon>Bacteria</taxon>
        <taxon>Pseudomonadati</taxon>
        <taxon>Pseudomonadota</taxon>
        <taxon>Betaproteobacteria</taxon>
        <taxon>Burkholderiales</taxon>
        <taxon>Burkholderiaceae</taxon>
        <taxon>Trinickia</taxon>
    </lineage>
</organism>
<keyword evidence="3" id="KW-0804">Transcription</keyword>
<dbReference type="Pfam" id="PF12833">
    <property type="entry name" value="HTH_18"/>
    <property type="match status" value="1"/>
</dbReference>
<gene>
    <name evidence="5" type="ORF">D7S89_18135</name>
</gene>
<dbReference type="Gene3D" id="3.20.80.10">
    <property type="entry name" value="Regulatory factor, effector binding domain"/>
    <property type="match status" value="1"/>
</dbReference>
<dbReference type="SMART" id="SM00871">
    <property type="entry name" value="AraC_E_bind"/>
    <property type="match status" value="1"/>
</dbReference>
<dbReference type="Gene3D" id="1.10.10.60">
    <property type="entry name" value="Homeodomain-like"/>
    <property type="match status" value="2"/>
</dbReference>
<dbReference type="GO" id="GO:0003700">
    <property type="term" value="F:DNA-binding transcription factor activity"/>
    <property type="evidence" value="ECO:0007669"/>
    <property type="project" value="InterPro"/>
</dbReference>
<feature type="domain" description="HTH araC/xylS-type" evidence="4">
    <location>
        <begin position="5"/>
        <end position="103"/>
    </location>
</feature>
<dbReference type="PROSITE" id="PS01124">
    <property type="entry name" value="HTH_ARAC_FAMILY_2"/>
    <property type="match status" value="1"/>
</dbReference>
<keyword evidence="2" id="KW-0238">DNA-binding</keyword>
<dbReference type="InterPro" id="IPR018060">
    <property type="entry name" value="HTH_AraC"/>
</dbReference>
<dbReference type="RefSeq" id="WP_121279555.1">
    <property type="nucleotide sequence ID" value="NZ_RBZV01000008.1"/>
</dbReference>
<evidence type="ECO:0000313" key="5">
    <source>
        <dbReference type="EMBL" id="RKP45910.1"/>
    </source>
</evidence>
<dbReference type="PANTHER" id="PTHR47504:SF5">
    <property type="entry name" value="RIGHT ORIGIN-BINDING PROTEIN"/>
    <property type="match status" value="1"/>
</dbReference>
<dbReference type="InterPro" id="IPR018062">
    <property type="entry name" value="HTH_AraC-typ_CS"/>
</dbReference>
<evidence type="ECO:0000313" key="6">
    <source>
        <dbReference type="Proteomes" id="UP000280434"/>
    </source>
</evidence>
<dbReference type="InterPro" id="IPR050959">
    <property type="entry name" value="MarA-like"/>
</dbReference>
<dbReference type="InterPro" id="IPR010499">
    <property type="entry name" value="AraC_E-bd"/>
</dbReference>
<keyword evidence="6" id="KW-1185">Reference proteome</keyword>
<dbReference type="InterPro" id="IPR029442">
    <property type="entry name" value="GyrI-like"/>
</dbReference>
<accession>A0A494X680</accession>